<feature type="non-terminal residue" evidence="2">
    <location>
        <position position="200"/>
    </location>
</feature>
<evidence type="ECO:0000256" key="1">
    <source>
        <dbReference type="SAM" id="MobiDB-lite"/>
    </source>
</evidence>
<feature type="region of interest" description="Disordered" evidence="1">
    <location>
        <begin position="1"/>
        <end position="53"/>
    </location>
</feature>
<evidence type="ECO:0000313" key="2">
    <source>
        <dbReference type="EMBL" id="JAT08777.1"/>
    </source>
</evidence>
<feature type="compositionally biased region" description="Low complexity" evidence="1">
    <location>
        <begin position="118"/>
        <end position="131"/>
    </location>
</feature>
<organism evidence="2">
    <name type="scientific">Graphocephala atropunctata</name>
    <dbReference type="NCBI Taxonomy" id="36148"/>
    <lineage>
        <taxon>Eukaryota</taxon>
        <taxon>Metazoa</taxon>
        <taxon>Ecdysozoa</taxon>
        <taxon>Arthropoda</taxon>
        <taxon>Hexapoda</taxon>
        <taxon>Insecta</taxon>
        <taxon>Pterygota</taxon>
        <taxon>Neoptera</taxon>
        <taxon>Paraneoptera</taxon>
        <taxon>Hemiptera</taxon>
        <taxon>Auchenorrhyncha</taxon>
        <taxon>Membracoidea</taxon>
        <taxon>Cicadellidae</taxon>
        <taxon>Cicadellinae</taxon>
        <taxon>Cicadellini</taxon>
        <taxon>Graphocephala</taxon>
    </lineage>
</organism>
<reference evidence="2" key="1">
    <citation type="submission" date="2015-11" db="EMBL/GenBank/DDBJ databases">
        <title>De novo transcriptome assembly of four potential Pierce s Disease insect vectors from Arizona vineyards.</title>
        <authorList>
            <person name="Tassone E.E."/>
        </authorList>
    </citation>
    <scope>NUCLEOTIDE SEQUENCE</scope>
</reference>
<proteinExistence type="predicted"/>
<feature type="compositionally biased region" description="Low complexity" evidence="1">
    <location>
        <begin position="24"/>
        <end position="39"/>
    </location>
</feature>
<accession>A0A1B6KBE3</accession>
<protein>
    <submittedName>
        <fullName evidence="2">Uncharacterized protein</fullName>
    </submittedName>
</protein>
<feature type="compositionally biased region" description="Polar residues" evidence="1">
    <location>
        <begin position="40"/>
        <end position="53"/>
    </location>
</feature>
<name>A0A1B6KBE3_9HEMI</name>
<feature type="compositionally biased region" description="Polar residues" evidence="1">
    <location>
        <begin position="101"/>
        <end position="112"/>
    </location>
</feature>
<dbReference type="EMBL" id="GEBQ01031200">
    <property type="protein sequence ID" value="JAT08777.1"/>
    <property type="molecule type" value="Transcribed_RNA"/>
</dbReference>
<gene>
    <name evidence="2" type="ORF">g.31084</name>
</gene>
<dbReference type="AlphaFoldDB" id="A0A1B6KBE3"/>
<sequence>MSHTNTVRTNTKNQRGRGRGGQGRNQQNKNANPRNNKYNDQSQPNPFYAQFGSQPNCFQAELSSSNFNNRRDEGDWEFVNNPGNGQFNRGRGMFKRPFNRGQGNLRNNNFNGEQPKRSYSSSSASSSVYENENVSRQGIGMAGGVDSFRQPSHSKNPIFVNVLTERFNSILPKSQLLMSGLPGSLMQPDEEPIVSEAPNF</sequence>
<feature type="region of interest" description="Disordered" evidence="1">
    <location>
        <begin position="81"/>
        <end position="131"/>
    </location>
</feature>